<reference evidence="2 3" key="1">
    <citation type="submission" date="2017-08" db="EMBL/GenBank/DDBJ databases">
        <title>A Genome Sequence of Oceanimonas doudoroffii ATCC 27123T.</title>
        <authorList>
            <person name="Brennan M.A."/>
            <person name="Maclea K.S."/>
            <person name="Mcclelland W.D."/>
            <person name="Trachtenberg A.M."/>
        </authorList>
    </citation>
    <scope>NUCLEOTIDE SEQUENCE [LARGE SCALE GENOMIC DNA]</scope>
    <source>
        <strain evidence="2 3">ATCC 27123</strain>
    </source>
</reference>
<organism evidence="2 3">
    <name type="scientific">Oceanimonas doudoroffii</name>
    <dbReference type="NCBI Taxonomy" id="84158"/>
    <lineage>
        <taxon>Bacteria</taxon>
        <taxon>Pseudomonadati</taxon>
        <taxon>Pseudomonadota</taxon>
        <taxon>Gammaproteobacteria</taxon>
        <taxon>Aeromonadales</taxon>
        <taxon>Aeromonadaceae</taxon>
        <taxon>Oceanimonas</taxon>
    </lineage>
</organism>
<feature type="transmembrane region" description="Helical" evidence="1">
    <location>
        <begin position="12"/>
        <end position="39"/>
    </location>
</feature>
<dbReference type="Pfam" id="PF09574">
    <property type="entry name" value="DUF2374"/>
    <property type="match status" value="1"/>
</dbReference>
<name>A0A233RHA7_9GAMM</name>
<accession>A0A233RHA7</accession>
<evidence type="ECO:0000313" key="2">
    <source>
        <dbReference type="EMBL" id="OXY82767.1"/>
    </source>
</evidence>
<dbReference type="NCBIfam" id="TIGR02808">
    <property type="entry name" value="short_TIGR02808"/>
    <property type="match status" value="1"/>
</dbReference>
<comment type="caution">
    <text evidence="2">The sequence shown here is derived from an EMBL/GenBank/DDBJ whole genome shotgun (WGS) entry which is preliminary data.</text>
</comment>
<gene>
    <name evidence="2" type="ORF">B6S08_04440</name>
</gene>
<evidence type="ECO:0000313" key="3">
    <source>
        <dbReference type="Proteomes" id="UP000242757"/>
    </source>
</evidence>
<keyword evidence="1" id="KW-0812">Transmembrane</keyword>
<dbReference type="AlphaFoldDB" id="A0A233RHA7"/>
<keyword evidence="1" id="KW-0472">Membrane</keyword>
<keyword evidence="3" id="KW-1185">Reference proteome</keyword>
<protein>
    <submittedName>
        <fullName evidence="2">TIGR02808 family protein</fullName>
    </submittedName>
</protein>
<dbReference type="InterPro" id="IPR014175">
    <property type="entry name" value="CHP02808"/>
</dbReference>
<dbReference type="RefSeq" id="WP_094199545.1">
    <property type="nucleotide sequence ID" value="NZ_NBIM01000001.1"/>
</dbReference>
<dbReference type="OrthoDB" id="6198493at2"/>
<evidence type="ECO:0000256" key="1">
    <source>
        <dbReference type="SAM" id="Phobius"/>
    </source>
</evidence>
<dbReference type="Proteomes" id="UP000242757">
    <property type="component" value="Unassembled WGS sequence"/>
</dbReference>
<dbReference type="EMBL" id="NBIM01000001">
    <property type="protein sequence ID" value="OXY82767.1"/>
    <property type="molecule type" value="Genomic_DNA"/>
</dbReference>
<sequence length="49" mass="5529">MSVMEQLLWNVLGYVTMPLLFLGGFIAVSVAACLVLSWLDKRKSIDRDQ</sequence>
<keyword evidence="1" id="KW-1133">Transmembrane helix</keyword>
<proteinExistence type="predicted"/>